<accession>A0A9P5CUS2</accession>
<proteinExistence type="predicted"/>
<keyword evidence="1" id="KW-0472">Membrane</keyword>
<protein>
    <submittedName>
        <fullName evidence="2">Uncharacterized protein</fullName>
    </submittedName>
</protein>
<dbReference type="GeneID" id="63840090"/>
<dbReference type="RefSeq" id="XP_040781828.1">
    <property type="nucleotide sequence ID" value="XM_040922961.1"/>
</dbReference>
<evidence type="ECO:0000313" key="3">
    <source>
        <dbReference type="Proteomes" id="UP000803844"/>
    </source>
</evidence>
<keyword evidence="1" id="KW-1133">Transmembrane helix</keyword>
<dbReference type="EMBL" id="MU032344">
    <property type="protein sequence ID" value="KAF3770867.1"/>
    <property type="molecule type" value="Genomic_DNA"/>
</dbReference>
<feature type="non-terminal residue" evidence="2">
    <location>
        <position position="277"/>
    </location>
</feature>
<comment type="caution">
    <text evidence="2">The sequence shown here is derived from an EMBL/GenBank/DDBJ whole genome shotgun (WGS) entry which is preliminary data.</text>
</comment>
<feature type="transmembrane region" description="Helical" evidence="1">
    <location>
        <begin position="161"/>
        <end position="183"/>
    </location>
</feature>
<gene>
    <name evidence="2" type="ORF">M406DRAFT_354608</name>
</gene>
<keyword evidence="1" id="KW-0812">Transmembrane</keyword>
<name>A0A9P5CUS2_CRYP1</name>
<dbReference type="OrthoDB" id="5239590at2759"/>
<evidence type="ECO:0000256" key="1">
    <source>
        <dbReference type="SAM" id="Phobius"/>
    </source>
</evidence>
<evidence type="ECO:0000313" key="2">
    <source>
        <dbReference type="EMBL" id="KAF3770867.1"/>
    </source>
</evidence>
<keyword evidence="3" id="KW-1185">Reference proteome</keyword>
<dbReference type="AlphaFoldDB" id="A0A9P5CUS2"/>
<dbReference type="Proteomes" id="UP000803844">
    <property type="component" value="Unassembled WGS sequence"/>
</dbReference>
<reference evidence="2" key="1">
    <citation type="journal article" date="2020" name="Phytopathology">
        <title>Genome sequence of the chestnut blight fungus Cryphonectria parasitica EP155: A fundamental resource for an archetypical invasive plant pathogen.</title>
        <authorList>
            <person name="Crouch J.A."/>
            <person name="Dawe A."/>
            <person name="Aerts A."/>
            <person name="Barry K."/>
            <person name="Churchill A.C.L."/>
            <person name="Grimwood J."/>
            <person name="Hillman B."/>
            <person name="Milgroom M.G."/>
            <person name="Pangilinan J."/>
            <person name="Smith M."/>
            <person name="Salamov A."/>
            <person name="Schmutz J."/>
            <person name="Yadav J."/>
            <person name="Grigoriev I.V."/>
            <person name="Nuss D."/>
        </authorList>
    </citation>
    <scope>NUCLEOTIDE SEQUENCE</scope>
    <source>
        <strain evidence="2">EP155</strain>
    </source>
</reference>
<sequence length="277" mass="30160">MNCELTSNYYTTDPNSTDQQWLLYNSRYTVSECLWGEPGNVDVGDSPCITSLACGDLQTAIQYGNFSTSSSIGAYDYCTQWGDSTFSDGCVECLRTSQQQYLANMVVMLQVGCDQKPAPGSTISVQGSIFSTTRMNETTPTPTSTWTNINESGPISLGAKVGIAIGGVCVVLAITGFCIVCNGRRRRRAFLRKLEMQHKESGWPHPFAGGIVHRGPDMNETPLSQKPLRGWDDSPLSATASEPAYARYFSPYSSHHTSPVNGAESSAVMAQQWPQAF</sequence>
<organism evidence="2 3">
    <name type="scientific">Cryphonectria parasitica (strain ATCC 38755 / EP155)</name>
    <dbReference type="NCBI Taxonomy" id="660469"/>
    <lineage>
        <taxon>Eukaryota</taxon>
        <taxon>Fungi</taxon>
        <taxon>Dikarya</taxon>
        <taxon>Ascomycota</taxon>
        <taxon>Pezizomycotina</taxon>
        <taxon>Sordariomycetes</taxon>
        <taxon>Sordariomycetidae</taxon>
        <taxon>Diaporthales</taxon>
        <taxon>Cryphonectriaceae</taxon>
        <taxon>Cryphonectria-Endothia species complex</taxon>
        <taxon>Cryphonectria</taxon>
    </lineage>
</organism>